<keyword evidence="6" id="KW-1185">Reference proteome</keyword>
<dbReference type="AlphaFoldDB" id="A0A9Q9C6K7"/>
<feature type="transmembrane region" description="Helical" evidence="1">
    <location>
        <begin position="665"/>
        <end position="685"/>
    </location>
</feature>
<dbReference type="GO" id="GO:0006506">
    <property type="term" value="P:GPI anchor biosynthetic process"/>
    <property type="evidence" value="ECO:0007669"/>
    <property type="project" value="InterPro"/>
</dbReference>
<dbReference type="Pfam" id="PF01676">
    <property type="entry name" value="Metalloenzyme"/>
    <property type="match status" value="1"/>
</dbReference>
<feature type="transmembrane region" description="Helical" evidence="1">
    <location>
        <begin position="384"/>
        <end position="403"/>
    </location>
</feature>
<feature type="transmembrane region" description="Helical" evidence="1">
    <location>
        <begin position="545"/>
        <end position="566"/>
    </location>
</feature>
<dbReference type="InterPro" id="IPR006124">
    <property type="entry name" value="Metalloenzyme"/>
</dbReference>
<evidence type="ECO:0000256" key="1">
    <source>
        <dbReference type="SAM" id="Phobius"/>
    </source>
</evidence>
<evidence type="ECO:0000259" key="2">
    <source>
        <dbReference type="Pfam" id="PF01676"/>
    </source>
</evidence>
<sequence>MIVGLLGILNIYFFLTGLFKVVDLPKDSSTDPAGPKKYNRIVYLLIDGLRFDSSTKTLKEGHIFNKMKHLQSISSKFHALSVSGIPTETGSRVIGLATGTPSNFLTSVANLQGCSIYWDSMVRQLLKDGRSAAFFGDHQWISYFPELRDKTHYIMDPYGRHEIRKQEDEIIEKMLQSVNNYDVIIGHLINLDSYGHIYETIDHEEMERQLIIYDNLINEIYKKMEEDTLFVICSDHGVDNNGAHGGVSTLEMSAVGIFISKDGRFIDIPPVEGEVQDLRKKHISRVYDEDPLLIQSKEQHPTIHQDDILPTLCYLMGIPIPKVSSGNFIHELVRDIGAYKTYYKQKCDVLNVTFEDDPKELSEYVRLNYKLSEKMESRFAGRDHFKLVVSGILSAIIALFVIFRALDSRLYKFEDLALSFVIVMTGHSVLSIVHEDLFWAALFFISNPSLKNLLGTIMLLQMIRPPSDTNLFYVLVIERIKLPPLFNGNLLFVLELLLFGILDSISHFERTFWFFLNSVLRIFNNHPHVFISLFRYMLGAKTDSASWKLGLFASSPSIDTLIALVFRPMESIYLIYIIRSLDVKKSIYTYFSLANIAFFSCGLQKLFQSINYGVFFTFSDNLLTVPAVVISFFYFIYPRIRAVQIFMSCQPSVNKKERHLKAPSFMKDIIAFHNLNLLVVMWSGYAICESLSFYKFLGIRAFFEYLYYICDILLFLAITKIKRRCS</sequence>
<dbReference type="GO" id="GO:0046872">
    <property type="term" value="F:metal ion binding"/>
    <property type="evidence" value="ECO:0007669"/>
    <property type="project" value="InterPro"/>
</dbReference>
<feature type="transmembrane region" description="Helical" evidence="1">
    <location>
        <begin position="587"/>
        <end position="607"/>
    </location>
</feature>
<feature type="transmembrane region" description="Helical" evidence="1">
    <location>
        <begin position="613"/>
        <end position="637"/>
    </location>
</feature>
<dbReference type="GO" id="GO:0005789">
    <property type="term" value="C:endoplasmic reticulum membrane"/>
    <property type="evidence" value="ECO:0007669"/>
    <property type="project" value="TreeGrafter"/>
</dbReference>
<feature type="domain" description="Metalloenzyme" evidence="2">
    <location>
        <begin position="165"/>
        <end position="241"/>
    </location>
</feature>
<evidence type="ECO:0000313" key="3">
    <source>
        <dbReference type="EMBL" id="UTX43497.1"/>
    </source>
</evidence>
<dbReference type="InterPro" id="IPR039524">
    <property type="entry name" value="PIGO/GPI13"/>
</dbReference>
<dbReference type="EMBL" id="CP075153">
    <property type="protein sequence ID" value="UTX43497.1"/>
    <property type="molecule type" value="Genomic_DNA"/>
</dbReference>
<organism evidence="3 5">
    <name type="scientific">Encephalitozoon hellem</name>
    <name type="common">Microsporidian parasite</name>
    <dbReference type="NCBI Taxonomy" id="27973"/>
    <lineage>
        <taxon>Eukaryota</taxon>
        <taxon>Fungi</taxon>
        <taxon>Fungi incertae sedis</taxon>
        <taxon>Microsporidia</taxon>
        <taxon>Unikaryonidae</taxon>
        <taxon>Encephalitozoon</taxon>
    </lineage>
</organism>
<dbReference type="Proteomes" id="UP001059546">
    <property type="component" value="Chromosome VII"/>
</dbReference>
<reference evidence="4 6" key="2">
    <citation type="submission" date="2023-02" db="EMBL/GenBank/DDBJ databases">
        <title>Encephalitozoon hellem ATCC 50451 complete genome.</title>
        <authorList>
            <person name="Mascarenhas dos Santos A.C."/>
            <person name="Julian A.T."/>
            <person name="Pombert J.-F."/>
        </authorList>
    </citation>
    <scope>NUCLEOTIDE SEQUENCE [LARGE SCALE GENOMIC DNA]</scope>
    <source>
        <strain evidence="4 6">ATCC 50451</strain>
    </source>
</reference>
<dbReference type="GO" id="GO:0051377">
    <property type="term" value="F:mannose-ethanolamine phosphotransferase activity"/>
    <property type="evidence" value="ECO:0007669"/>
    <property type="project" value="TreeGrafter"/>
</dbReference>
<feature type="transmembrane region" description="Helical" evidence="1">
    <location>
        <begin position="705"/>
        <end position="721"/>
    </location>
</feature>
<dbReference type="Proteomes" id="UP001217963">
    <property type="component" value="Chromosome VII"/>
</dbReference>
<dbReference type="OrthoDB" id="272139at2759"/>
<keyword evidence="1" id="KW-0812">Transmembrane</keyword>
<keyword evidence="1" id="KW-1133">Transmembrane helix</keyword>
<evidence type="ECO:0000313" key="6">
    <source>
        <dbReference type="Proteomes" id="UP001217963"/>
    </source>
</evidence>
<keyword evidence="1" id="KW-0472">Membrane</keyword>
<proteinExistence type="predicted"/>
<gene>
    <name evidence="3" type="ORF">GPU96_07g12560</name>
    <name evidence="4" type="ORF">PFJ87_07g00470</name>
</gene>
<feature type="transmembrane region" description="Helical" evidence="1">
    <location>
        <begin position="484"/>
        <end position="502"/>
    </location>
</feature>
<name>A0A9Q9C6K7_ENCHE</name>
<protein>
    <submittedName>
        <fullName evidence="3">Transportin</fullName>
    </submittedName>
</protein>
<dbReference type="Gene3D" id="3.40.720.10">
    <property type="entry name" value="Alkaline Phosphatase, subunit A"/>
    <property type="match status" value="1"/>
</dbReference>
<evidence type="ECO:0000313" key="4">
    <source>
        <dbReference type="EMBL" id="WEL38971.1"/>
    </source>
</evidence>
<dbReference type="InterPro" id="IPR017850">
    <property type="entry name" value="Alkaline_phosphatase_core_sf"/>
</dbReference>
<dbReference type="SUPFAM" id="SSF53649">
    <property type="entry name" value="Alkaline phosphatase-like"/>
    <property type="match status" value="1"/>
</dbReference>
<dbReference type="PANTHER" id="PTHR23071:SF1">
    <property type="entry name" value="GPI ETHANOLAMINE PHOSPHATE TRANSFERASE 3"/>
    <property type="match status" value="1"/>
</dbReference>
<dbReference type="EMBL" id="CP119068">
    <property type="protein sequence ID" value="WEL38971.1"/>
    <property type="molecule type" value="Genomic_DNA"/>
</dbReference>
<feature type="transmembrane region" description="Helical" evidence="1">
    <location>
        <begin position="415"/>
        <end position="433"/>
    </location>
</feature>
<evidence type="ECO:0000313" key="5">
    <source>
        <dbReference type="Proteomes" id="UP001059546"/>
    </source>
</evidence>
<feature type="transmembrane region" description="Helical" evidence="1">
    <location>
        <begin position="439"/>
        <end position="463"/>
    </location>
</feature>
<dbReference type="PANTHER" id="PTHR23071">
    <property type="entry name" value="PHOSPHATIDYLINOSITOL GLYCAN"/>
    <property type="match status" value="1"/>
</dbReference>
<reference evidence="3" key="1">
    <citation type="submission" date="2022-10" db="EMBL/GenBank/DDBJ databases">
        <title>Encephalitozoon hellem ATCC 50604 Complete Genome.</title>
        <authorList>
            <person name="Mascarenhas dos Santos A.C."/>
            <person name="Julian A.T."/>
            <person name="Pombert J.-F."/>
        </authorList>
    </citation>
    <scope>NUCLEOTIDE SEQUENCE</scope>
    <source>
        <strain evidence="3">ATCC 50604</strain>
    </source>
</reference>
<accession>A0A9Q9C6K7</accession>
<dbReference type="CDD" id="cd16019">
    <property type="entry name" value="GPI_EPT"/>
    <property type="match status" value="1"/>
</dbReference>